<dbReference type="EMBL" id="CACSLK010010322">
    <property type="protein sequence ID" value="CAA0812462.1"/>
    <property type="molecule type" value="Genomic_DNA"/>
</dbReference>
<feature type="active site" description="Charge relay system" evidence="6 7">
    <location>
        <position position="227"/>
    </location>
</feature>
<dbReference type="Proteomes" id="UP001153555">
    <property type="component" value="Unassembled WGS sequence"/>
</dbReference>
<dbReference type="CDD" id="cd04852">
    <property type="entry name" value="Peptidases_S8_3"/>
    <property type="match status" value="1"/>
</dbReference>
<evidence type="ECO:0000259" key="12">
    <source>
        <dbReference type="Pfam" id="PF05922"/>
    </source>
</evidence>
<evidence type="ECO:0000259" key="13">
    <source>
        <dbReference type="Pfam" id="PF17766"/>
    </source>
</evidence>
<dbReference type="GO" id="GO:0004252">
    <property type="term" value="F:serine-type endopeptidase activity"/>
    <property type="evidence" value="ECO:0007669"/>
    <property type="project" value="UniProtKB-UniRule"/>
</dbReference>
<proteinExistence type="inferred from homology"/>
<dbReference type="InterPro" id="IPR010259">
    <property type="entry name" value="S8pro/Inhibitor_I9"/>
</dbReference>
<evidence type="ECO:0000259" key="11">
    <source>
        <dbReference type="Pfam" id="PF02225"/>
    </source>
</evidence>
<evidence type="ECO:0000256" key="8">
    <source>
        <dbReference type="SAM" id="MobiDB-lite"/>
    </source>
</evidence>
<feature type="domain" description="Peptidase S8/S53" evidence="10">
    <location>
        <begin position="147"/>
        <end position="607"/>
    </location>
</feature>
<evidence type="ECO:0000256" key="6">
    <source>
        <dbReference type="PIRSR" id="PIRSR615500-1"/>
    </source>
</evidence>
<evidence type="ECO:0000256" key="3">
    <source>
        <dbReference type="ARBA" id="ARBA00022729"/>
    </source>
</evidence>
<comment type="caution">
    <text evidence="14">The sequence shown here is derived from an EMBL/GenBank/DDBJ whole genome shotgun (WGS) entry which is preliminary data.</text>
</comment>
<dbReference type="InterPro" id="IPR023828">
    <property type="entry name" value="Peptidase_S8_Ser-AS"/>
</dbReference>
<feature type="signal peptide" evidence="9">
    <location>
        <begin position="1"/>
        <end position="22"/>
    </location>
</feature>
<dbReference type="Pfam" id="PF05922">
    <property type="entry name" value="Inhibitor_I9"/>
    <property type="match status" value="1"/>
</dbReference>
<dbReference type="Gene3D" id="2.60.40.2310">
    <property type="match status" value="1"/>
</dbReference>
<evidence type="ECO:0000259" key="10">
    <source>
        <dbReference type="Pfam" id="PF00082"/>
    </source>
</evidence>
<dbReference type="Gene3D" id="3.30.70.80">
    <property type="entry name" value="Peptidase S8 propeptide/proteinase inhibitor I9"/>
    <property type="match status" value="1"/>
</dbReference>
<feature type="domain" description="Subtilisin-like protease fibronectin type-III" evidence="13">
    <location>
        <begin position="680"/>
        <end position="775"/>
    </location>
</feature>
<evidence type="ECO:0000256" key="9">
    <source>
        <dbReference type="SAM" id="SignalP"/>
    </source>
</evidence>
<protein>
    <submittedName>
        <fullName evidence="14">CO(2)-response secreted protease</fullName>
    </submittedName>
</protein>
<dbReference type="Pfam" id="PF00082">
    <property type="entry name" value="Peptidase_S8"/>
    <property type="match status" value="1"/>
</dbReference>
<keyword evidence="3 9" id="KW-0732">Signal</keyword>
<keyword evidence="4 7" id="KW-0378">Hydrolase</keyword>
<dbReference type="InterPro" id="IPR041469">
    <property type="entry name" value="Subtilisin-like_FN3"/>
</dbReference>
<feature type="domain" description="Inhibitor I9" evidence="12">
    <location>
        <begin position="37"/>
        <end position="110"/>
    </location>
</feature>
<accession>A0A9N7R2T3</accession>
<comment type="similarity">
    <text evidence="1 7">Belongs to the peptidase S8 family.</text>
</comment>
<dbReference type="InterPro" id="IPR036852">
    <property type="entry name" value="Peptidase_S8/S53_dom_sf"/>
</dbReference>
<keyword evidence="15" id="KW-1185">Reference proteome</keyword>
<dbReference type="PROSITE" id="PS00138">
    <property type="entry name" value="SUBTILASE_SER"/>
    <property type="match status" value="1"/>
</dbReference>
<gene>
    <name evidence="14" type="ORF">SHERM_13137</name>
</gene>
<evidence type="ECO:0000256" key="4">
    <source>
        <dbReference type="ARBA" id="ARBA00022801"/>
    </source>
</evidence>
<dbReference type="InterPro" id="IPR000209">
    <property type="entry name" value="Peptidase_S8/S53_dom"/>
</dbReference>
<dbReference type="AlphaFoldDB" id="A0A9N7R2T3"/>
<dbReference type="Pfam" id="PF17766">
    <property type="entry name" value="fn3_6"/>
    <property type="match status" value="1"/>
</dbReference>
<dbReference type="Pfam" id="PF02225">
    <property type="entry name" value="PA"/>
    <property type="match status" value="1"/>
</dbReference>
<dbReference type="PROSITE" id="PS00137">
    <property type="entry name" value="SUBTILASE_HIS"/>
    <property type="match status" value="1"/>
</dbReference>
<feature type="active site" description="Charge relay system" evidence="6 7">
    <location>
        <position position="562"/>
    </location>
</feature>
<evidence type="ECO:0000256" key="2">
    <source>
        <dbReference type="ARBA" id="ARBA00022670"/>
    </source>
</evidence>
<dbReference type="Gene3D" id="3.50.30.30">
    <property type="match status" value="1"/>
</dbReference>
<dbReference type="PROSITE" id="PS51892">
    <property type="entry name" value="SUBTILASE"/>
    <property type="match status" value="1"/>
</dbReference>
<dbReference type="InterPro" id="IPR037045">
    <property type="entry name" value="S8pro/Inhibitor_I9_sf"/>
</dbReference>
<feature type="compositionally biased region" description="Acidic residues" evidence="8">
    <location>
        <begin position="205"/>
        <end position="214"/>
    </location>
</feature>
<dbReference type="PRINTS" id="PR00723">
    <property type="entry name" value="SUBTILISIN"/>
</dbReference>
<name>A0A9N7R2T3_STRHE</name>
<dbReference type="InterPro" id="IPR022398">
    <property type="entry name" value="Peptidase_S8_His-AS"/>
</dbReference>
<feature type="domain" description="PA" evidence="11">
    <location>
        <begin position="406"/>
        <end position="476"/>
    </location>
</feature>
<feature type="active site" description="Charge relay system" evidence="6 7">
    <location>
        <position position="155"/>
    </location>
</feature>
<keyword evidence="5 7" id="KW-0720">Serine protease</keyword>
<dbReference type="PANTHER" id="PTHR10795">
    <property type="entry name" value="PROPROTEIN CONVERTASE SUBTILISIN/KEXIN"/>
    <property type="match status" value="1"/>
</dbReference>
<reference evidence="14" key="1">
    <citation type="submission" date="2019-12" db="EMBL/GenBank/DDBJ databases">
        <authorList>
            <person name="Scholes J."/>
        </authorList>
    </citation>
    <scope>NUCLEOTIDE SEQUENCE</scope>
</reference>
<dbReference type="InterPro" id="IPR003137">
    <property type="entry name" value="PA_domain"/>
</dbReference>
<dbReference type="InterPro" id="IPR034197">
    <property type="entry name" value="Peptidases_S8_3"/>
</dbReference>
<dbReference type="InterPro" id="IPR045051">
    <property type="entry name" value="SBT"/>
</dbReference>
<dbReference type="GO" id="GO:0006508">
    <property type="term" value="P:proteolysis"/>
    <property type="evidence" value="ECO:0007669"/>
    <property type="project" value="UniProtKB-KW"/>
</dbReference>
<evidence type="ECO:0000313" key="14">
    <source>
        <dbReference type="EMBL" id="CAA0812462.1"/>
    </source>
</evidence>
<organism evidence="14 15">
    <name type="scientific">Striga hermonthica</name>
    <name type="common">Purple witchweed</name>
    <name type="synonym">Buchnera hermonthica</name>
    <dbReference type="NCBI Taxonomy" id="68872"/>
    <lineage>
        <taxon>Eukaryota</taxon>
        <taxon>Viridiplantae</taxon>
        <taxon>Streptophyta</taxon>
        <taxon>Embryophyta</taxon>
        <taxon>Tracheophyta</taxon>
        <taxon>Spermatophyta</taxon>
        <taxon>Magnoliopsida</taxon>
        <taxon>eudicotyledons</taxon>
        <taxon>Gunneridae</taxon>
        <taxon>Pentapetalae</taxon>
        <taxon>asterids</taxon>
        <taxon>lamiids</taxon>
        <taxon>Lamiales</taxon>
        <taxon>Orobanchaceae</taxon>
        <taxon>Buchnereae</taxon>
        <taxon>Striga</taxon>
    </lineage>
</organism>
<dbReference type="CDD" id="cd02120">
    <property type="entry name" value="PA_subtilisin_like"/>
    <property type="match status" value="1"/>
</dbReference>
<keyword evidence="2 7" id="KW-0645">Protease</keyword>
<feature type="chain" id="PRO_5040187798" evidence="9">
    <location>
        <begin position="23"/>
        <end position="779"/>
    </location>
</feature>
<evidence type="ECO:0000256" key="1">
    <source>
        <dbReference type="ARBA" id="ARBA00011073"/>
    </source>
</evidence>
<dbReference type="InterPro" id="IPR015500">
    <property type="entry name" value="Peptidase_S8_subtilisin-rel"/>
</dbReference>
<dbReference type="OrthoDB" id="10256524at2759"/>
<dbReference type="Gene3D" id="3.40.50.200">
    <property type="entry name" value="Peptidase S8/S53 domain"/>
    <property type="match status" value="1"/>
</dbReference>
<evidence type="ECO:0000313" key="15">
    <source>
        <dbReference type="Proteomes" id="UP001153555"/>
    </source>
</evidence>
<sequence>MRGIHLFLCFNLLLIISFLGEANSLAAKPTRRGTIYNVYMGKTRSQNGAPRSDHARLLSELSKRKKNSVVHTYNKSFLGFSARLSDEEAKSISVLDGVVSVFPDRPLKLHTTRSWNFLRSLNNAFRITNSTPPSSYPTISNCSATSHDTIIGIFDTGIWPEHPSFSDTYMGKIPSRWKGTCMPGEDENSPLFTCNNKVIGARYYDDDDDDDDEQSGSILTARDKTGHGTHVSSIAAGVPFAGASYYGLAEGTATGGSPSSRISMYCICDTNIICMPSAILKSMDDAISDGVDVMSLSLGGTYDNLLEDPIAIGAFHAVEKGILVVCSVGNNGPSSGTLRNFVPWVLSVGSTTIDRVFEVSVVLGGNNKAIKGGGINFSGLNKYPIYRLIEGRSASNKPNSSDASNCVPGSLDGAKVKGKIVLCGYKDRHSLVDKINTLMKQGALGIIMINNILRQMTHYVYGTDPFAAVTEEDGAQIRSYIHSTRNPVATILPTEVILNYKPAPLVARTSGRGPIDGIKNLVKPDVTAPGVDILAAFPPINDTSVLVPGKGTPLFCIDMGTSISCPHVSGLAATIKSYNPKWTPSAIKSAIMTTAIQTNNLGAPITTDDGSRATPYDMGAGEINLSDSLSPGLVYETKTIDYIHFLCNMGYNETAIKAISSIVLDNFCCPDNSNPDLISDMNYPSIVVSGLYTNGMRKVKRTVTNVGEAHSTYKATVDTPPGVQVQVVPSTLHFTKNVKKLTFQVIFKHVGAYSGPLFGSIAWSNTKYTVRSPFVANID</sequence>
<dbReference type="SUPFAM" id="SSF52743">
    <property type="entry name" value="Subtilisin-like"/>
    <property type="match status" value="1"/>
</dbReference>
<evidence type="ECO:0000256" key="5">
    <source>
        <dbReference type="ARBA" id="ARBA00022825"/>
    </source>
</evidence>
<feature type="region of interest" description="Disordered" evidence="8">
    <location>
        <begin position="203"/>
        <end position="229"/>
    </location>
</feature>
<evidence type="ECO:0000256" key="7">
    <source>
        <dbReference type="PROSITE-ProRule" id="PRU01240"/>
    </source>
</evidence>